<dbReference type="EMBL" id="FOGC01000005">
    <property type="protein sequence ID" value="SEQ68219.1"/>
    <property type="molecule type" value="Genomic_DNA"/>
</dbReference>
<dbReference type="RefSeq" id="WP_092675212.1">
    <property type="nucleotide sequence ID" value="NZ_FOGC01000005.1"/>
</dbReference>
<sequence length="74" mass="8463">MLTRLLIVVIGSWAIMMVSDYGILTYREADKTGFNLRCEYLTGRGLINADYLYASETAPERCPLLRKTNDSREI</sequence>
<dbReference type="InterPro" id="IPR025611">
    <property type="entry name" value="YobH"/>
</dbReference>
<evidence type="ECO:0000313" key="5">
    <source>
        <dbReference type="Proteomes" id="UP000242515"/>
    </source>
</evidence>
<reference evidence="5" key="1">
    <citation type="submission" date="2016-10" db="EMBL/GenBank/DDBJ databases">
        <authorList>
            <person name="Varghese N."/>
            <person name="Submissions S."/>
        </authorList>
    </citation>
    <scope>NUCLEOTIDE SEQUENCE [LARGE SCALE GENOMIC DNA]</scope>
    <source>
        <strain evidence="5">8N4</strain>
    </source>
</reference>
<keyword evidence="2" id="KW-0732">Signal</keyword>
<evidence type="ECO:0000256" key="1">
    <source>
        <dbReference type="ARBA" id="ARBA00019316"/>
    </source>
</evidence>
<protein>
    <recommendedName>
        <fullName evidence="1">Uncharacterized protein YobH</fullName>
    </recommendedName>
</protein>
<proteinExistence type="predicted"/>
<name>A0A1H9I0V0_9GAMM</name>
<dbReference type="AlphaFoldDB" id="A0A1H9I0V0"/>
<dbReference type="Proteomes" id="UP000242515">
    <property type="component" value="Unassembled WGS sequence"/>
</dbReference>
<keyword evidence="5" id="KW-1185">Reference proteome</keyword>
<feature type="transmembrane region" description="Helical" evidence="3">
    <location>
        <begin position="6"/>
        <end position="24"/>
    </location>
</feature>
<evidence type="ECO:0000313" key="4">
    <source>
        <dbReference type="EMBL" id="SEQ68219.1"/>
    </source>
</evidence>
<gene>
    <name evidence="4" type="ORF">SAMN05216522_105156</name>
</gene>
<dbReference type="OrthoDB" id="6415197at2"/>
<evidence type="ECO:0000256" key="3">
    <source>
        <dbReference type="SAM" id="Phobius"/>
    </source>
</evidence>
<organism evidence="4 5">
    <name type="scientific">Rosenbergiella nectarea</name>
    <dbReference type="NCBI Taxonomy" id="988801"/>
    <lineage>
        <taxon>Bacteria</taxon>
        <taxon>Pseudomonadati</taxon>
        <taxon>Pseudomonadota</taxon>
        <taxon>Gammaproteobacteria</taxon>
        <taxon>Enterobacterales</taxon>
        <taxon>Erwiniaceae</taxon>
        <taxon>Rosenbergiella</taxon>
    </lineage>
</organism>
<keyword evidence="3" id="KW-0812">Transmembrane</keyword>
<evidence type="ECO:0000256" key="2">
    <source>
        <dbReference type="ARBA" id="ARBA00022729"/>
    </source>
</evidence>
<keyword evidence="3" id="KW-1133">Transmembrane helix</keyword>
<dbReference type="Pfam" id="PF13996">
    <property type="entry name" value="YobH"/>
    <property type="match status" value="1"/>
</dbReference>
<keyword evidence="3" id="KW-0472">Membrane</keyword>
<accession>A0A1H9I0V0</accession>